<evidence type="ECO:0000313" key="2">
    <source>
        <dbReference type="EMBL" id="KAJ3581308.1"/>
    </source>
</evidence>
<keyword evidence="3" id="KW-1185">Reference proteome</keyword>
<accession>A0A9Q0I1F6</accession>
<gene>
    <name evidence="2" type="ORF">NHX12_016790</name>
</gene>
<feature type="region of interest" description="Disordered" evidence="1">
    <location>
        <begin position="91"/>
        <end position="163"/>
    </location>
</feature>
<reference evidence="2" key="1">
    <citation type="submission" date="2022-07" db="EMBL/GenBank/DDBJ databases">
        <title>Chromosome-level genome of Muraenolepis orangiensis.</title>
        <authorList>
            <person name="Kim J."/>
        </authorList>
    </citation>
    <scope>NUCLEOTIDE SEQUENCE</scope>
    <source>
        <strain evidence="2">KU_S4_2022</strain>
        <tissue evidence="2">Muscle</tissue>
    </source>
</reference>
<dbReference type="EMBL" id="JANIIK010003044">
    <property type="protein sequence ID" value="KAJ3581308.1"/>
    <property type="molecule type" value="Genomic_DNA"/>
</dbReference>
<evidence type="ECO:0000256" key="1">
    <source>
        <dbReference type="SAM" id="MobiDB-lite"/>
    </source>
</evidence>
<comment type="caution">
    <text evidence="2">The sequence shown here is derived from an EMBL/GenBank/DDBJ whole genome shotgun (WGS) entry which is preliminary data.</text>
</comment>
<sequence length="163" mass="17569">MSERMTDPRLQQVVVMSLLTSHVTLTHDPRKPPTAARKVAKMPVKFSSRSGPLNVKPRRDKRDPVGMDEGLNRHVTFLSSLMVEWRPGLQRVAGQSPGGLGLSDPGVQAQTPGVWACRTPGSRPRPRGPTGPDPGVQAQTPGSRPRPRGPGPDPGVWAWTPGV</sequence>
<name>A0A9Q0I1F6_9TELE</name>
<protein>
    <submittedName>
        <fullName evidence="2">Uncharacterized protein</fullName>
    </submittedName>
</protein>
<evidence type="ECO:0000313" key="3">
    <source>
        <dbReference type="Proteomes" id="UP001148018"/>
    </source>
</evidence>
<organism evidence="2 3">
    <name type="scientific">Muraenolepis orangiensis</name>
    <name type="common">Patagonian moray cod</name>
    <dbReference type="NCBI Taxonomy" id="630683"/>
    <lineage>
        <taxon>Eukaryota</taxon>
        <taxon>Metazoa</taxon>
        <taxon>Chordata</taxon>
        <taxon>Craniata</taxon>
        <taxon>Vertebrata</taxon>
        <taxon>Euteleostomi</taxon>
        <taxon>Actinopterygii</taxon>
        <taxon>Neopterygii</taxon>
        <taxon>Teleostei</taxon>
        <taxon>Neoteleostei</taxon>
        <taxon>Acanthomorphata</taxon>
        <taxon>Zeiogadaria</taxon>
        <taxon>Gadariae</taxon>
        <taxon>Gadiformes</taxon>
        <taxon>Muraenolepidoidei</taxon>
        <taxon>Muraenolepididae</taxon>
        <taxon>Muraenolepis</taxon>
    </lineage>
</organism>
<proteinExistence type="predicted"/>
<dbReference type="AlphaFoldDB" id="A0A9Q0I1F6"/>
<feature type="region of interest" description="Disordered" evidence="1">
    <location>
        <begin position="47"/>
        <end position="69"/>
    </location>
</feature>
<dbReference type="Proteomes" id="UP001148018">
    <property type="component" value="Unassembled WGS sequence"/>
</dbReference>